<comment type="caution">
    <text evidence="2">The sequence shown here is derived from an EMBL/GenBank/DDBJ whole genome shotgun (WGS) entry which is preliminary data.</text>
</comment>
<dbReference type="InterPro" id="IPR044855">
    <property type="entry name" value="CoA-Trfase_III_dom3_sf"/>
</dbReference>
<protein>
    <submittedName>
        <fullName evidence="2">CoA transferase</fullName>
    </submittedName>
</protein>
<dbReference type="InterPro" id="IPR050483">
    <property type="entry name" value="CoA-transferase_III_domain"/>
</dbReference>
<accession>A0ABX1G9Y0</accession>
<dbReference type="InterPro" id="IPR023606">
    <property type="entry name" value="CoA-Trfase_III_dom_1_sf"/>
</dbReference>
<keyword evidence="1 2" id="KW-0808">Transferase</keyword>
<dbReference type="Pfam" id="PF02515">
    <property type="entry name" value="CoA_transf_3"/>
    <property type="match status" value="2"/>
</dbReference>
<gene>
    <name evidence="2" type="ORF">HCU74_00900</name>
</gene>
<dbReference type="Gene3D" id="3.40.50.10540">
    <property type="entry name" value="Crotonobetainyl-coa:carnitine coa-transferase, domain 1"/>
    <property type="match status" value="2"/>
</dbReference>
<dbReference type="RefSeq" id="WP_168448513.1">
    <property type="nucleotide sequence ID" value="NZ_JAAWWK010000001.1"/>
</dbReference>
<dbReference type="Gene3D" id="3.30.1540.10">
    <property type="entry name" value="formyl-coa transferase, domain 3"/>
    <property type="match status" value="2"/>
</dbReference>
<dbReference type="InterPro" id="IPR003673">
    <property type="entry name" value="CoA-Trfase_fam_III"/>
</dbReference>
<keyword evidence="3" id="KW-1185">Reference proteome</keyword>
<reference evidence="2 3" key="1">
    <citation type="submission" date="2020-04" db="EMBL/GenBank/DDBJ databases">
        <authorList>
            <person name="Yoon J."/>
        </authorList>
    </citation>
    <scope>NUCLEOTIDE SEQUENCE [LARGE SCALE GENOMIC DNA]</scope>
    <source>
        <strain evidence="2 3">KMU-166</strain>
    </source>
</reference>
<dbReference type="EMBL" id="JAAWWK010000001">
    <property type="protein sequence ID" value="NKI15964.1"/>
    <property type="molecule type" value="Genomic_DNA"/>
</dbReference>
<sequence length="840" mass="91452">MKDTSLPLEGIRILDFCDQRGQGCGRLLADLGAEVILVEPPAGMASRAKPPLYDGASLHFIAHNLNKLSLTLDLASQAGREELLTLLPSVDILLDGSAPNYLSSLGLDVATLRQAHPELLYLSITDFGLAGPRRSYVATESVHMALGTMLSRSGRAGREPLLPPGDMALETASVQAAWVALLAYWQRQFVGRGDLLDFSINDAVAQLLDPGVGATGSASAGRTAVEAAPHSRPLVEFTPGELPSVALMYPVFQCADGAVRLCVLNPRQWHAMSEWLGPDHPFKHKKYDGTAGRLMKIDKINALIAELFKHQTRAQLVDEGRKRGIPIASLALPHELFNDSHFAARELFTEVDAGTKKGLMPSGYLRMDGRRIGARTPCPTVGQHTEVLSNKPAQPLEPTPEKQSIGRRPLEGIRVLDLGVIVAGGELGRLFADQGADVIKLENRAFGDGLRQSFDGNPVSIPFAQASRGKRSLGLNLRSDEGKHLFNELVKKTDIVLTNFKPGTTESLGIDYETLKHINPGIICAESSAMGSVGPNAKTMGYGPLVRASTSLTGLWRYPDQADGYGDGVTIYPDHFVARVSAVAILAKLIERRRTGKGGFIDLSQAECIMNVLATEFLRESLQPGSMVAKGNSDEFDAPNSIFPCWGHDEWCAISVTNDQQWQALCKVMDRPDLSSNHDYSTCDGRLARREELEAEVRRWCQDRTPQEVMEQCQSVGVPAGKMLRLSEFIVDEHFQARKFFRVLQQPTAGRPLETENGPVGHSETLPEPDIRRAPARAEHTRAVAREVLQLSDDEIDELIAKGVLEQGNSAEKGAKSQKFKTFAARAGASLVVKINALRG</sequence>
<proteinExistence type="predicted"/>
<organism evidence="2 3">
    <name type="scientific">Spongiibacter thalassae</name>
    <dbReference type="NCBI Taxonomy" id="2721624"/>
    <lineage>
        <taxon>Bacteria</taxon>
        <taxon>Pseudomonadati</taxon>
        <taxon>Pseudomonadota</taxon>
        <taxon>Gammaproteobacteria</taxon>
        <taxon>Cellvibrionales</taxon>
        <taxon>Spongiibacteraceae</taxon>
        <taxon>Spongiibacter</taxon>
    </lineage>
</organism>
<evidence type="ECO:0000256" key="1">
    <source>
        <dbReference type="ARBA" id="ARBA00022679"/>
    </source>
</evidence>
<dbReference type="Proteomes" id="UP000765845">
    <property type="component" value="Unassembled WGS sequence"/>
</dbReference>
<dbReference type="PANTHER" id="PTHR48207:SF3">
    <property type="entry name" value="SUCCINATE--HYDROXYMETHYLGLUTARATE COA-TRANSFERASE"/>
    <property type="match status" value="1"/>
</dbReference>
<evidence type="ECO:0000313" key="3">
    <source>
        <dbReference type="Proteomes" id="UP000765845"/>
    </source>
</evidence>
<dbReference type="SUPFAM" id="SSF89796">
    <property type="entry name" value="CoA-transferase family III (CaiB/BaiF)"/>
    <property type="match status" value="2"/>
</dbReference>
<dbReference type="PANTHER" id="PTHR48207">
    <property type="entry name" value="SUCCINATE--HYDROXYMETHYLGLUTARATE COA-TRANSFERASE"/>
    <property type="match status" value="1"/>
</dbReference>
<evidence type="ECO:0000313" key="2">
    <source>
        <dbReference type="EMBL" id="NKI15964.1"/>
    </source>
</evidence>
<name>A0ABX1G9Y0_9GAMM</name>
<dbReference type="GO" id="GO:0016740">
    <property type="term" value="F:transferase activity"/>
    <property type="evidence" value="ECO:0007669"/>
    <property type="project" value="UniProtKB-KW"/>
</dbReference>